<dbReference type="Proteomes" id="UP000095286">
    <property type="component" value="Unplaced"/>
</dbReference>
<proteinExistence type="predicted"/>
<accession>A0AC35U7U9</accession>
<name>A0AC35U7U9_9BILA</name>
<evidence type="ECO:0000313" key="2">
    <source>
        <dbReference type="WBParaSite" id="RSKR_0000845300.1"/>
    </source>
</evidence>
<sequence length="340" mass="39181">MLFVSFANFFLFFSYIVLFLPLHTSSIQRQSPEVNLWIIARLRHLEWRKQCLSLDRCSEPRFQLICSLQSESNVYRTDSPVIIEGSLTREIGLYLYFDKGRSENVLIKGQIIGIDPLYKIPAECDKTNEVFAFKRINNTITLTTKTSSTSVIEIQGRCFTATVEVIKYQNICPWCFDDEVSIEESDSVQANKTTLLKKLSLETETFVLFVVAILVITIGCMICLLFLIVKFRKRLMDGVEENENTVNSINTPVNTLRNQPSKYIISKEESPYETIEVNCGDGRQQQGDKNYNHYYMTNKRLPYVSKTSDHNYNTIFTYSSSRGIYGRSLPPIEEINSSFI</sequence>
<evidence type="ECO:0000313" key="1">
    <source>
        <dbReference type="Proteomes" id="UP000095286"/>
    </source>
</evidence>
<organism evidence="1 2">
    <name type="scientific">Rhabditophanes sp. KR3021</name>
    <dbReference type="NCBI Taxonomy" id="114890"/>
    <lineage>
        <taxon>Eukaryota</taxon>
        <taxon>Metazoa</taxon>
        <taxon>Ecdysozoa</taxon>
        <taxon>Nematoda</taxon>
        <taxon>Chromadorea</taxon>
        <taxon>Rhabditida</taxon>
        <taxon>Tylenchina</taxon>
        <taxon>Panagrolaimomorpha</taxon>
        <taxon>Strongyloidoidea</taxon>
        <taxon>Alloionematidae</taxon>
        <taxon>Rhabditophanes</taxon>
    </lineage>
</organism>
<protein>
    <submittedName>
        <fullName evidence="2">Recep_L_domain domain-containing protein</fullName>
    </submittedName>
</protein>
<dbReference type="WBParaSite" id="RSKR_0000845300.1">
    <property type="protein sequence ID" value="RSKR_0000845300.1"/>
    <property type="gene ID" value="RSKR_0000845300"/>
</dbReference>
<reference evidence="2" key="1">
    <citation type="submission" date="2016-11" db="UniProtKB">
        <authorList>
            <consortium name="WormBaseParasite"/>
        </authorList>
    </citation>
    <scope>IDENTIFICATION</scope>
    <source>
        <strain evidence="2">KR3021</strain>
    </source>
</reference>